<evidence type="ECO:0000256" key="5">
    <source>
        <dbReference type="ARBA" id="ARBA00010617"/>
    </source>
</evidence>
<dbReference type="SUPFAM" id="SSF48264">
    <property type="entry name" value="Cytochrome P450"/>
    <property type="match status" value="1"/>
</dbReference>
<comment type="similarity">
    <text evidence="5">Belongs to the cytochrome P450 family.</text>
</comment>
<keyword evidence="7" id="KW-0349">Heme</keyword>
<dbReference type="AlphaFoldDB" id="A0A212FLM2"/>
<dbReference type="eggNOG" id="KOG0158">
    <property type="taxonomic scope" value="Eukaryota"/>
</dbReference>
<dbReference type="GO" id="GO:0005789">
    <property type="term" value="C:endoplasmic reticulum membrane"/>
    <property type="evidence" value="ECO:0007669"/>
    <property type="project" value="UniProtKB-SubCell"/>
</dbReference>
<keyword evidence="10" id="KW-0492">Microsome</keyword>
<evidence type="ECO:0000256" key="6">
    <source>
        <dbReference type="ARBA" id="ARBA00012109"/>
    </source>
</evidence>
<evidence type="ECO:0000256" key="8">
    <source>
        <dbReference type="ARBA" id="ARBA00022723"/>
    </source>
</evidence>
<comment type="function">
    <text evidence="2">May be involved in the metabolism of insect hormones and in the breakdown of synthetic insecticides.</text>
</comment>
<keyword evidence="8" id="KW-0479">Metal-binding</keyword>
<dbReference type="Proteomes" id="UP000007151">
    <property type="component" value="Unassembled WGS sequence"/>
</dbReference>
<dbReference type="EC" id="1.14.14.1" evidence="6"/>
<dbReference type="InterPro" id="IPR001128">
    <property type="entry name" value="Cyt_P450"/>
</dbReference>
<evidence type="ECO:0000256" key="14">
    <source>
        <dbReference type="ARBA" id="ARBA00023136"/>
    </source>
</evidence>
<dbReference type="KEGG" id="dpl:KGM_215422"/>
<evidence type="ECO:0000313" key="16">
    <source>
        <dbReference type="EMBL" id="OWR54643.1"/>
    </source>
</evidence>
<comment type="cofactor">
    <cofactor evidence="1">
        <name>heme</name>
        <dbReference type="ChEBI" id="CHEBI:30413"/>
    </cofactor>
</comment>
<evidence type="ECO:0000256" key="4">
    <source>
        <dbReference type="ARBA" id="ARBA00004406"/>
    </source>
</evidence>
<keyword evidence="11" id="KW-0560">Oxidoreductase</keyword>
<dbReference type="PANTHER" id="PTHR24292:SF54">
    <property type="entry name" value="CYP9F3-RELATED"/>
    <property type="match status" value="1"/>
</dbReference>
<keyword evidence="9" id="KW-0256">Endoplasmic reticulum</keyword>
<gene>
    <name evidence="16" type="ORF">KGM_215422</name>
</gene>
<dbReference type="Gene3D" id="1.10.630.10">
    <property type="entry name" value="Cytochrome P450"/>
    <property type="match status" value="1"/>
</dbReference>
<keyword evidence="17" id="KW-1185">Reference proteome</keyword>
<organism evidence="16 17">
    <name type="scientific">Danaus plexippus plexippus</name>
    <dbReference type="NCBI Taxonomy" id="278856"/>
    <lineage>
        <taxon>Eukaryota</taxon>
        <taxon>Metazoa</taxon>
        <taxon>Ecdysozoa</taxon>
        <taxon>Arthropoda</taxon>
        <taxon>Hexapoda</taxon>
        <taxon>Insecta</taxon>
        <taxon>Pterygota</taxon>
        <taxon>Neoptera</taxon>
        <taxon>Endopterygota</taxon>
        <taxon>Lepidoptera</taxon>
        <taxon>Glossata</taxon>
        <taxon>Ditrysia</taxon>
        <taxon>Papilionoidea</taxon>
        <taxon>Nymphalidae</taxon>
        <taxon>Danainae</taxon>
        <taxon>Danaini</taxon>
        <taxon>Danaina</taxon>
        <taxon>Danaus</taxon>
        <taxon>Danaus</taxon>
    </lineage>
</organism>
<reference evidence="16 17" key="1">
    <citation type="journal article" date="2011" name="Cell">
        <title>The monarch butterfly genome yields insights into long-distance migration.</title>
        <authorList>
            <person name="Zhan S."/>
            <person name="Merlin C."/>
            <person name="Boore J.L."/>
            <person name="Reppert S.M."/>
        </authorList>
    </citation>
    <scope>NUCLEOTIDE SEQUENCE [LARGE SCALE GENOMIC DNA]</scope>
    <source>
        <strain evidence="16">F-2</strain>
    </source>
</reference>
<evidence type="ECO:0000256" key="10">
    <source>
        <dbReference type="ARBA" id="ARBA00022848"/>
    </source>
</evidence>
<dbReference type="GO" id="GO:0016712">
    <property type="term" value="F:oxidoreductase activity, acting on paired donors, with incorporation or reduction of molecular oxygen, reduced flavin or flavoprotein as one donor, and incorporation of one atom of oxygen"/>
    <property type="evidence" value="ECO:0007669"/>
    <property type="project" value="UniProtKB-EC"/>
</dbReference>
<dbReference type="STRING" id="278856.A0A212FLM2"/>
<dbReference type="InParanoid" id="A0A212FLM2"/>
<protein>
    <recommendedName>
        <fullName evidence="6">unspecific monooxygenase</fullName>
        <ecNumber evidence="6">1.14.14.1</ecNumber>
    </recommendedName>
</protein>
<keyword evidence="12" id="KW-0408">Iron</keyword>
<evidence type="ECO:0000256" key="7">
    <source>
        <dbReference type="ARBA" id="ARBA00022617"/>
    </source>
</evidence>
<dbReference type="GO" id="GO:0020037">
    <property type="term" value="F:heme binding"/>
    <property type="evidence" value="ECO:0007669"/>
    <property type="project" value="InterPro"/>
</dbReference>
<comment type="subcellular location">
    <subcellularLocation>
        <location evidence="4">Endoplasmic reticulum membrane</location>
        <topology evidence="4">Peripheral membrane protein</topology>
    </subcellularLocation>
    <subcellularLocation>
        <location evidence="3">Microsome membrane</location>
        <topology evidence="3">Peripheral membrane protein</topology>
    </subcellularLocation>
</comment>
<evidence type="ECO:0000256" key="11">
    <source>
        <dbReference type="ARBA" id="ARBA00023002"/>
    </source>
</evidence>
<dbReference type="InterPro" id="IPR050476">
    <property type="entry name" value="Insect_CytP450_Detox"/>
</dbReference>
<evidence type="ECO:0000256" key="13">
    <source>
        <dbReference type="ARBA" id="ARBA00023033"/>
    </source>
</evidence>
<evidence type="ECO:0000256" key="1">
    <source>
        <dbReference type="ARBA" id="ARBA00001971"/>
    </source>
</evidence>
<dbReference type="PANTHER" id="PTHR24292">
    <property type="entry name" value="CYTOCHROME P450"/>
    <property type="match status" value="1"/>
</dbReference>
<dbReference type="GO" id="GO:0005506">
    <property type="term" value="F:iron ion binding"/>
    <property type="evidence" value="ECO:0007669"/>
    <property type="project" value="InterPro"/>
</dbReference>
<keyword evidence="14" id="KW-0472">Membrane</keyword>
<dbReference type="PRINTS" id="PR00465">
    <property type="entry name" value="EP450IV"/>
</dbReference>
<comment type="catalytic activity">
    <reaction evidence="15">
        <text>an organic molecule + reduced [NADPH--hemoprotein reductase] + O2 = an alcohol + oxidized [NADPH--hemoprotein reductase] + H2O + H(+)</text>
        <dbReference type="Rhea" id="RHEA:17149"/>
        <dbReference type="Rhea" id="RHEA-COMP:11964"/>
        <dbReference type="Rhea" id="RHEA-COMP:11965"/>
        <dbReference type="ChEBI" id="CHEBI:15377"/>
        <dbReference type="ChEBI" id="CHEBI:15378"/>
        <dbReference type="ChEBI" id="CHEBI:15379"/>
        <dbReference type="ChEBI" id="CHEBI:30879"/>
        <dbReference type="ChEBI" id="CHEBI:57618"/>
        <dbReference type="ChEBI" id="CHEBI:58210"/>
        <dbReference type="ChEBI" id="CHEBI:142491"/>
        <dbReference type="EC" id="1.14.14.1"/>
    </reaction>
</comment>
<evidence type="ECO:0000256" key="12">
    <source>
        <dbReference type="ARBA" id="ARBA00023004"/>
    </source>
</evidence>
<evidence type="ECO:0000313" key="17">
    <source>
        <dbReference type="Proteomes" id="UP000007151"/>
    </source>
</evidence>
<proteinExistence type="inferred from homology"/>
<accession>A0A212FLM2</accession>
<sequence>MTYLESAFKEGMRTFPSLGFLVRQCAKRYTFEDLIITLQALHNDPKYFENPTEFRPERFTRPSPAAMISSCTCRLARVRARVSASGWVIGNLAVGRFNQLIHKTFHDCATDDRYYC</sequence>
<dbReference type="InterPro" id="IPR036396">
    <property type="entry name" value="Cyt_P450_sf"/>
</dbReference>
<evidence type="ECO:0000256" key="15">
    <source>
        <dbReference type="ARBA" id="ARBA00047827"/>
    </source>
</evidence>
<evidence type="ECO:0000256" key="3">
    <source>
        <dbReference type="ARBA" id="ARBA00004174"/>
    </source>
</evidence>
<dbReference type="InterPro" id="IPR002403">
    <property type="entry name" value="Cyt_P450_E_grp-IV"/>
</dbReference>
<dbReference type="EMBL" id="AGBW02007736">
    <property type="protein sequence ID" value="OWR54643.1"/>
    <property type="molecule type" value="Genomic_DNA"/>
</dbReference>
<evidence type="ECO:0000256" key="2">
    <source>
        <dbReference type="ARBA" id="ARBA00003690"/>
    </source>
</evidence>
<comment type="caution">
    <text evidence="16">The sequence shown here is derived from an EMBL/GenBank/DDBJ whole genome shotgun (WGS) entry which is preliminary data.</text>
</comment>
<name>A0A212FLM2_DANPL</name>
<dbReference type="Pfam" id="PF00067">
    <property type="entry name" value="p450"/>
    <property type="match status" value="1"/>
</dbReference>
<evidence type="ECO:0000256" key="9">
    <source>
        <dbReference type="ARBA" id="ARBA00022824"/>
    </source>
</evidence>
<keyword evidence="13" id="KW-0503">Monooxygenase</keyword>